<sequence length="122" mass="13305">MCVSSFSVVGVHGKRPDSGDVVMFCIGGEDDSIKDPCIPDRSIVNLETEGISDTSMLIRRRVARHIPLYRTQRVERVTQTGQASSNTSSPSLSDIIGECSRQHQPADRGYLWGSSGSHSRSP</sequence>
<reference evidence="2 3" key="1">
    <citation type="journal article" date="2009" name="PLoS Genet.">
        <title>The genome of Nectria haematococca: contribution of supernumerary chromosomes to gene expansion.</title>
        <authorList>
            <person name="Coleman J.J."/>
            <person name="Rounsley S.D."/>
            <person name="Rodriguez-Carres M."/>
            <person name="Kuo A."/>
            <person name="Wasmann C.C."/>
            <person name="Grimwood J."/>
            <person name="Schmutz J."/>
            <person name="Taga M."/>
            <person name="White G.J."/>
            <person name="Zhou S."/>
            <person name="Schwartz D.C."/>
            <person name="Freitag M."/>
            <person name="Ma L.J."/>
            <person name="Danchin E.G."/>
            <person name="Henrissat B."/>
            <person name="Coutinho P.M."/>
            <person name="Nelson D.R."/>
            <person name="Straney D."/>
            <person name="Napoli C.A."/>
            <person name="Barker B.M."/>
            <person name="Gribskov M."/>
            <person name="Rep M."/>
            <person name="Kroken S."/>
            <person name="Molnar I."/>
            <person name="Rensing C."/>
            <person name="Kennell J.C."/>
            <person name="Zamora J."/>
            <person name="Farman M.L."/>
            <person name="Selker E.U."/>
            <person name="Salamov A."/>
            <person name="Shapiro H."/>
            <person name="Pangilinan J."/>
            <person name="Lindquist E."/>
            <person name="Lamers C."/>
            <person name="Grigoriev I.V."/>
            <person name="Geiser D.M."/>
            <person name="Covert S.F."/>
            <person name="Temporini E."/>
            <person name="Vanetten H.D."/>
        </authorList>
    </citation>
    <scope>NUCLEOTIDE SEQUENCE [LARGE SCALE GENOMIC DNA]</scope>
    <source>
        <strain evidence="3">ATCC MYA-4622 / CBS 123669 / FGSC 9596 / NRRL 45880 / 77-13-4</strain>
    </source>
</reference>
<feature type="region of interest" description="Disordered" evidence="1">
    <location>
        <begin position="76"/>
        <end position="122"/>
    </location>
</feature>
<dbReference type="HOGENOM" id="CLU_2027324_0_0_1"/>
<keyword evidence="3" id="KW-1185">Reference proteome</keyword>
<dbReference type="AlphaFoldDB" id="C7Z285"/>
<dbReference type="GeneID" id="9671806"/>
<dbReference type="InParanoid" id="C7Z285"/>
<dbReference type="KEGG" id="nhe:NECHADRAFT_86062"/>
<feature type="compositionally biased region" description="Polar residues" evidence="1">
    <location>
        <begin position="77"/>
        <end position="92"/>
    </location>
</feature>
<evidence type="ECO:0000256" key="1">
    <source>
        <dbReference type="SAM" id="MobiDB-lite"/>
    </source>
</evidence>
<dbReference type="Proteomes" id="UP000005206">
    <property type="component" value="Chromosome 10"/>
</dbReference>
<evidence type="ECO:0000313" key="2">
    <source>
        <dbReference type="EMBL" id="EEU42129.1"/>
    </source>
</evidence>
<protein>
    <submittedName>
        <fullName evidence="2">Uncharacterized protein</fullName>
    </submittedName>
</protein>
<dbReference type="RefSeq" id="XP_003047842.1">
    <property type="nucleotide sequence ID" value="XM_003047796.1"/>
</dbReference>
<gene>
    <name evidence="2" type="ORF">NECHADRAFT_86062</name>
</gene>
<organism evidence="2 3">
    <name type="scientific">Fusarium vanettenii (strain ATCC MYA-4622 / CBS 123669 / FGSC 9596 / NRRL 45880 / 77-13-4)</name>
    <name type="common">Fusarium solani subsp. pisi</name>
    <dbReference type="NCBI Taxonomy" id="660122"/>
    <lineage>
        <taxon>Eukaryota</taxon>
        <taxon>Fungi</taxon>
        <taxon>Dikarya</taxon>
        <taxon>Ascomycota</taxon>
        <taxon>Pezizomycotina</taxon>
        <taxon>Sordariomycetes</taxon>
        <taxon>Hypocreomycetidae</taxon>
        <taxon>Hypocreales</taxon>
        <taxon>Nectriaceae</taxon>
        <taxon>Fusarium</taxon>
        <taxon>Fusarium solani species complex</taxon>
        <taxon>Fusarium vanettenii</taxon>
    </lineage>
</organism>
<proteinExistence type="predicted"/>
<accession>C7Z285</accession>
<name>C7Z285_FUSV7</name>
<dbReference type="EMBL" id="GG698906">
    <property type="protein sequence ID" value="EEU42129.1"/>
    <property type="molecule type" value="Genomic_DNA"/>
</dbReference>
<dbReference type="VEuPathDB" id="FungiDB:NECHADRAFT_86062"/>
<evidence type="ECO:0000313" key="3">
    <source>
        <dbReference type="Proteomes" id="UP000005206"/>
    </source>
</evidence>